<dbReference type="Gene3D" id="4.10.1000.10">
    <property type="entry name" value="Zinc finger, CCCH-type"/>
    <property type="match status" value="1"/>
</dbReference>
<dbReference type="PROSITE" id="PS50103">
    <property type="entry name" value="ZF_C3H1"/>
    <property type="match status" value="1"/>
</dbReference>
<evidence type="ECO:0000313" key="7">
    <source>
        <dbReference type="EMBL" id="ODV59955.1"/>
    </source>
</evidence>
<sequence length="155" mass="18525">MNEYSNNPRTNLDNYQFLNYSLLNEIDNLSKYTPVCDSKFTYNHNFTYHPNPDPDPNSNPNYNTNHNCNHSHNHTDNVNHNMIYYKKKNFLYKTAICISYFTGQQCRFGSFCNYAHSLDKIRPINVPCGYKTKLCCNEYTYLCNFKHCFYLHYDE</sequence>
<protein>
    <recommendedName>
        <fullName evidence="5">C3H1-type domain-containing protein</fullName>
    </recommendedName>
</protein>
<gene>
    <name evidence="6" type="ORF">ASCRUDRAFT_71418</name>
    <name evidence="7" type="ORF">ASCRUDRAFT_71428</name>
</gene>
<dbReference type="GO" id="GO:0008270">
    <property type="term" value="F:zinc ion binding"/>
    <property type="evidence" value="ECO:0007669"/>
    <property type="project" value="UniProtKB-KW"/>
</dbReference>
<accession>A0A1D2VE64</accession>
<keyword evidence="1 4" id="KW-0479">Metal-binding</keyword>
<keyword evidence="3 4" id="KW-0862">Zinc</keyword>
<evidence type="ECO:0000313" key="6">
    <source>
        <dbReference type="EMBL" id="ODV59941.1"/>
    </source>
</evidence>
<name>A0A1D2VE64_9ASCO</name>
<evidence type="ECO:0000256" key="1">
    <source>
        <dbReference type="ARBA" id="ARBA00022723"/>
    </source>
</evidence>
<dbReference type="Proteomes" id="UP000095038">
    <property type="component" value="Unassembled WGS sequence"/>
</dbReference>
<feature type="zinc finger region" description="C3H1-type" evidence="4">
    <location>
        <begin position="91"/>
        <end position="119"/>
    </location>
</feature>
<evidence type="ECO:0000313" key="8">
    <source>
        <dbReference type="Proteomes" id="UP000095038"/>
    </source>
</evidence>
<dbReference type="SMART" id="SM00356">
    <property type="entry name" value="ZnF_C3H1"/>
    <property type="match status" value="1"/>
</dbReference>
<reference evidence="8" key="2">
    <citation type="submission" date="2016-05" db="EMBL/GenBank/DDBJ databases">
        <title>Comparative genomics of biotechnologically important yeasts.</title>
        <authorList>
            <consortium name="DOE Joint Genome Institute"/>
            <person name="Riley R."/>
            <person name="Haridas S."/>
            <person name="Wolfe K.H."/>
            <person name="Lopes M.R."/>
            <person name="Hittinger C.T."/>
            <person name="Goker M."/>
            <person name="Salamov A."/>
            <person name="Wisecaver J."/>
            <person name="Long T.M."/>
            <person name="Aerts A.L."/>
            <person name="Barry K."/>
            <person name="Choi C."/>
            <person name="Clum A."/>
            <person name="Coughlan A.Y."/>
            <person name="Deshpande S."/>
            <person name="Douglass A.P."/>
            <person name="Hanson S.J."/>
            <person name="Klenk H.-P."/>
            <person name="Labutti K."/>
            <person name="Lapidus A."/>
            <person name="Lindquist E."/>
            <person name="Lipzen A."/>
            <person name="Meier-Kolthoff J.P."/>
            <person name="Ohm R.A."/>
            <person name="Otillar R.P."/>
            <person name="Pangilinan J."/>
            <person name="Peng Y."/>
            <person name="Rokas A."/>
            <person name="Rosa C.A."/>
            <person name="Scheuner C."/>
            <person name="Sibirny A.A."/>
            <person name="Slot J.C."/>
            <person name="Stielow J.B."/>
            <person name="Sun H."/>
            <person name="Kurtzman C.P."/>
            <person name="Blackwell M."/>
            <person name="Grigoriev I.V."/>
            <person name="Jeffries T.W."/>
        </authorList>
    </citation>
    <scope>NUCLEOTIDE SEQUENCE [LARGE SCALE GENOMIC DNA]</scope>
    <source>
        <strain evidence="8">DSM 1968</strain>
    </source>
</reference>
<feature type="domain" description="C3H1-type" evidence="5">
    <location>
        <begin position="91"/>
        <end position="119"/>
    </location>
</feature>
<dbReference type="EMBL" id="KV454484">
    <property type="protein sequence ID" value="ODV59955.1"/>
    <property type="molecule type" value="Genomic_DNA"/>
</dbReference>
<dbReference type="AlphaFoldDB" id="A0A1D2VE64"/>
<dbReference type="GeneID" id="30965568"/>
<keyword evidence="2 4" id="KW-0863">Zinc-finger</keyword>
<dbReference type="InterPro" id="IPR036855">
    <property type="entry name" value="Znf_CCCH_sf"/>
</dbReference>
<dbReference type="Pfam" id="PF00642">
    <property type="entry name" value="zf-CCCH"/>
    <property type="match status" value="1"/>
</dbReference>
<evidence type="ECO:0000259" key="5">
    <source>
        <dbReference type="PROSITE" id="PS50103"/>
    </source>
</evidence>
<reference evidence="6" key="1">
    <citation type="journal article" date="2016" name="Proc. Natl. Acad. Sci. U.S.A.">
        <title>Comparative genomics of biotechnologically important yeasts.</title>
        <authorList>
            <person name="Riley R."/>
            <person name="Haridas S."/>
            <person name="Wolfe K.H."/>
            <person name="Lopes M.R."/>
            <person name="Hittinger C.T."/>
            <person name="Goeker M."/>
            <person name="Salamov A.A."/>
            <person name="Wisecaver J.H."/>
            <person name="Long T.M."/>
            <person name="Calvey C.H."/>
            <person name="Aerts A.L."/>
            <person name="Barry K.W."/>
            <person name="Choi C."/>
            <person name="Clum A."/>
            <person name="Coughlan A.Y."/>
            <person name="Deshpande S."/>
            <person name="Douglass A.P."/>
            <person name="Hanson S.J."/>
            <person name="Klenk H.-P."/>
            <person name="LaButti K.M."/>
            <person name="Lapidus A."/>
            <person name="Lindquist E.A."/>
            <person name="Lipzen A.M."/>
            <person name="Meier-Kolthoff J.P."/>
            <person name="Ohm R.A."/>
            <person name="Otillar R.P."/>
            <person name="Pangilinan J.L."/>
            <person name="Peng Y."/>
            <person name="Rokas A."/>
            <person name="Rosa C.A."/>
            <person name="Scheuner C."/>
            <person name="Sibirny A.A."/>
            <person name="Slot J.C."/>
            <person name="Stielow J.B."/>
            <person name="Sun H."/>
            <person name="Kurtzman C.P."/>
            <person name="Blackwell M."/>
            <person name="Grigoriev I.V."/>
            <person name="Jeffries T.W."/>
        </authorList>
    </citation>
    <scope>NUCLEOTIDE SEQUENCE</scope>
    <source>
        <strain evidence="6">DSM 1968</strain>
    </source>
</reference>
<dbReference type="GeneID" id="30965570"/>
<dbReference type="RefSeq" id="XP_020046262.1">
    <property type="nucleotide sequence ID" value="XM_020191934.1"/>
</dbReference>
<dbReference type="RefSeq" id="XP_020046248.1">
    <property type="nucleotide sequence ID" value="XM_020191932.1"/>
</dbReference>
<keyword evidence="8" id="KW-1185">Reference proteome</keyword>
<dbReference type="SUPFAM" id="SSF90229">
    <property type="entry name" value="CCCH zinc finger"/>
    <property type="match status" value="1"/>
</dbReference>
<organism evidence="6 8">
    <name type="scientific">Ascoidea rubescens DSM 1968</name>
    <dbReference type="NCBI Taxonomy" id="1344418"/>
    <lineage>
        <taxon>Eukaryota</taxon>
        <taxon>Fungi</taxon>
        <taxon>Dikarya</taxon>
        <taxon>Ascomycota</taxon>
        <taxon>Saccharomycotina</taxon>
        <taxon>Saccharomycetes</taxon>
        <taxon>Ascoideaceae</taxon>
        <taxon>Ascoidea</taxon>
    </lineage>
</organism>
<dbReference type="InterPro" id="IPR000571">
    <property type="entry name" value="Znf_CCCH"/>
</dbReference>
<proteinExistence type="predicted"/>
<evidence type="ECO:0000256" key="4">
    <source>
        <dbReference type="PROSITE-ProRule" id="PRU00723"/>
    </source>
</evidence>
<evidence type="ECO:0000256" key="3">
    <source>
        <dbReference type="ARBA" id="ARBA00022833"/>
    </source>
</evidence>
<evidence type="ECO:0000256" key="2">
    <source>
        <dbReference type="ARBA" id="ARBA00022771"/>
    </source>
</evidence>
<dbReference type="OrthoDB" id="410307at2759"/>
<dbReference type="EMBL" id="KV454484">
    <property type="protein sequence ID" value="ODV59941.1"/>
    <property type="molecule type" value="Genomic_DNA"/>
</dbReference>